<dbReference type="Proteomes" id="UP000325161">
    <property type="component" value="Chromosome"/>
</dbReference>
<dbReference type="Gene3D" id="3.40.50.150">
    <property type="entry name" value="Vaccinia Virus protein VP39"/>
    <property type="match status" value="1"/>
</dbReference>
<keyword evidence="3" id="KW-1185">Reference proteome</keyword>
<protein>
    <submittedName>
        <fullName evidence="2">Spermidine synthase</fullName>
    </submittedName>
</protein>
<dbReference type="KEGG" id="pacr:FXN63_21175"/>
<dbReference type="AlphaFoldDB" id="A0A5C0B5E1"/>
<dbReference type="GO" id="GO:0006596">
    <property type="term" value="P:polyamine biosynthetic process"/>
    <property type="evidence" value="ECO:0007669"/>
    <property type="project" value="UniProtKB-KW"/>
</dbReference>
<dbReference type="PANTHER" id="PTHR43317">
    <property type="entry name" value="THERMOSPERMINE SYNTHASE ACAULIS5"/>
    <property type="match status" value="1"/>
</dbReference>
<evidence type="ECO:0000313" key="2">
    <source>
        <dbReference type="EMBL" id="QEI09475.1"/>
    </source>
</evidence>
<gene>
    <name evidence="2" type="ORF">FXN63_21175</name>
</gene>
<dbReference type="EMBL" id="CP043046">
    <property type="protein sequence ID" value="QEI09475.1"/>
    <property type="molecule type" value="Genomic_DNA"/>
</dbReference>
<sequence>MASGPSEADEPTFSELDGVRYLHFGTPWVQGGMQINDPPKLIFDYTQQMMAWLLFLDPPRTPLAIGTLGLGAGALARYCLRYTRSQVRAVEWNPRVTAACRAYFKLPPEGPRFSIEHEDAGLWVERPENEGSCRVLMVDLYDAEARGPVRDSLAFYQACRRVVGGDDEAGMITVNLFGEHESFKRNFLRMQEAFRGRVMVLPELDEGNRVVLGFTGPPLEIDSVAFEARADAVTARYDLPAQAWARALSGNIFMTSAKKKVLHF</sequence>
<dbReference type="SUPFAM" id="SSF53335">
    <property type="entry name" value="S-adenosyl-L-methionine-dependent methyltransferases"/>
    <property type="match status" value="1"/>
</dbReference>
<dbReference type="InterPro" id="IPR029063">
    <property type="entry name" value="SAM-dependent_MTases_sf"/>
</dbReference>
<name>A0A5C0B5E1_9BURK</name>
<dbReference type="PANTHER" id="PTHR43317:SF11">
    <property type="entry name" value="POLYAMINE AMINOPROPYLTRANSFERASE 2"/>
    <property type="match status" value="1"/>
</dbReference>
<keyword evidence="1" id="KW-0620">Polyamine biosynthesis</keyword>
<evidence type="ECO:0000313" key="3">
    <source>
        <dbReference type="Proteomes" id="UP000325161"/>
    </source>
</evidence>
<dbReference type="OrthoDB" id="117774at2"/>
<reference evidence="2 3" key="1">
    <citation type="submission" date="2019-08" db="EMBL/GenBank/DDBJ databases">
        <title>Amphibian skin-associated Pigmentiphaga: genome sequence and occurrence across geography and hosts.</title>
        <authorList>
            <person name="Bletz M.C."/>
            <person name="Bunk B."/>
            <person name="Sproeer C."/>
            <person name="Biwer P."/>
            <person name="Reiter S."/>
            <person name="Rabemananjara F.C.E."/>
            <person name="Schulz S."/>
            <person name="Overmann J."/>
            <person name="Vences M."/>
        </authorList>
    </citation>
    <scope>NUCLEOTIDE SEQUENCE [LARGE SCALE GENOMIC DNA]</scope>
    <source>
        <strain evidence="2 3">Mada1488</strain>
    </source>
</reference>
<evidence type="ECO:0000256" key="1">
    <source>
        <dbReference type="ARBA" id="ARBA00023115"/>
    </source>
</evidence>
<proteinExistence type="predicted"/>
<organism evidence="2 3">
    <name type="scientific">Pigmentiphaga aceris</name>
    <dbReference type="NCBI Taxonomy" id="1940612"/>
    <lineage>
        <taxon>Bacteria</taxon>
        <taxon>Pseudomonadati</taxon>
        <taxon>Pseudomonadota</taxon>
        <taxon>Betaproteobacteria</taxon>
        <taxon>Burkholderiales</taxon>
        <taxon>Alcaligenaceae</taxon>
        <taxon>Pigmentiphaga</taxon>
    </lineage>
</organism>
<accession>A0A5C0B5E1</accession>